<dbReference type="OrthoDB" id="1434354at2759"/>
<evidence type="ECO:0000313" key="3">
    <source>
        <dbReference type="Proteomes" id="UP000652761"/>
    </source>
</evidence>
<comment type="caution">
    <text evidence="2">The sequence shown here is derived from an EMBL/GenBank/DDBJ whole genome shotgun (WGS) entry which is preliminary data.</text>
</comment>
<reference evidence="2" key="1">
    <citation type="submission" date="2017-07" db="EMBL/GenBank/DDBJ databases">
        <title>Taro Niue Genome Assembly and Annotation.</title>
        <authorList>
            <person name="Atibalentja N."/>
            <person name="Keating K."/>
            <person name="Fields C.J."/>
        </authorList>
    </citation>
    <scope>NUCLEOTIDE SEQUENCE</scope>
    <source>
        <strain evidence="2">Niue_2</strain>
        <tissue evidence="2">Leaf</tissue>
    </source>
</reference>
<dbReference type="AlphaFoldDB" id="A0A843X752"/>
<gene>
    <name evidence="2" type="ORF">Taro_048021</name>
</gene>
<proteinExistence type="predicted"/>
<evidence type="ECO:0000313" key="2">
    <source>
        <dbReference type="EMBL" id="MQM15085.1"/>
    </source>
</evidence>
<feature type="compositionally biased region" description="Basic and acidic residues" evidence="1">
    <location>
        <begin position="44"/>
        <end position="64"/>
    </location>
</feature>
<sequence length="180" mass="20607">MTWARRIEALESDTNASDLRVAEVRKRRKTRELRMAAREKGIARLEGELGEARSSQDQDARNEVEDSEEGGLYVRDRNDSRRSRSSKAKKAERLQRKTPSCLCLVTYDFMDVNVKDKEIDRAAAEEDTLLPLLWGFVPPLGDYKHFVYMSVDDGVFVPPSVYDRVFVPLSDNVASTHVIR</sequence>
<keyword evidence="3" id="KW-1185">Reference proteome</keyword>
<name>A0A843X752_COLES</name>
<organism evidence="2 3">
    <name type="scientific">Colocasia esculenta</name>
    <name type="common">Wild taro</name>
    <name type="synonym">Arum esculentum</name>
    <dbReference type="NCBI Taxonomy" id="4460"/>
    <lineage>
        <taxon>Eukaryota</taxon>
        <taxon>Viridiplantae</taxon>
        <taxon>Streptophyta</taxon>
        <taxon>Embryophyta</taxon>
        <taxon>Tracheophyta</taxon>
        <taxon>Spermatophyta</taxon>
        <taxon>Magnoliopsida</taxon>
        <taxon>Liliopsida</taxon>
        <taxon>Araceae</taxon>
        <taxon>Aroideae</taxon>
        <taxon>Colocasieae</taxon>
        <taxon>Colocasia</taxon>
    </lineage>
</organism>
<evidence type="ECO:0000256" key="1">
    <source>
        <dbReference type="SAM" id="MobiDB-lite"/>
    </source>
</evidence>
<protein>
    <submittedName>
        <fullName evidence="2">Uncharacterized protein</fullName>
    </submittedName>
</protein>
<dbReference type="Proteomes" id="UP000652761">
    <property type="component" value="Unassembled WGS sequence"/>
</dbReference>
<accession>A0A843X752</accession>
<dbReference type="EMBL" id="NMUH01006355">
    <property type="protein sequence ID" value="MQM15085.1"/>
    <property type="molecule type" value="Genomic_DNA"/>
</dbReference>
<feature type="region of interest" description="Disordered" evidence="1">
    <location>
        <begin position="44"/>
        <end position="92"/>
    </location>
</feature>